<organism evidence="4 5">
    <name type="scientific">Polycladomyces abyssicola</name>
    <dbReference type="NCBI Taxonomy" id="1125966"/>
    <lineage>
        <taxon>Bacteria</taxon>
        <taxon>Bacillati</taxon>
        <taxon>Bacillota</taxon>
        <taxon>Bacilli</taxon>
        <taxon>Bacillales</taxon>
        <taxon>Thermoactinomycetaceae</taxon>
        <taxon>Polycladomyces</taxon>
    </lineage>
</organism>
<proteinExistence type="predicted"/>
<name>A0A8D5UIY6_9BACL</name>
<evidence type="ECO:0000313" key="5">
    <source>
        <dbReference type="Proteomes" id="UP000677436"/>
    </source>
</evidence>
<dbReference type="SUPFAM" id="SSF53850">
    <property type="entry name" value="Periplasmic binding protein-like II"/>
    <property type="match status" value="1"/>
</dbReference>
<reference evidence="4" key="1">
    <citation type="journal article" date="2013" name="Int. J. Syst. Evol. Microbiol.">
        <title>Polycladomyces abyssicola gen. nov., sp. nov., a thermophilic filamentous bacterium isolated from hemipelagic sediment.</title>
        <authorList>
            <person name="Tsubouchi T."/>
            <person name="Shimane Y."/>
            <person name="Mori K."/>
            <person name="Usui K."/>
            <person name="Hiraki T."/>
            <person name="Tame A."/>
            <person name="Uematsu K."/>
            <person name="Maruyama T."/>
            <person name="Hatada Y."/>
        </authorList>
    </citation>
    <scope>NUCLEOTIDE SEQUENCE</scope>
    <source>
        <strain evidence="4">JIR-001</strain>
    </source>
</reference>
<dbReference type="Gene3D" id="3.40.190.120">
    <property type="entry name" value="Osmoprotection protein (prox), domain 2"/>
    <property type="match status" value="1"/>
</dbReference>
<dbReference type="InterPro" id="IPR007210">
    <property type="entry name" value="ABC_Gly_betaine_transp_sub-bd"/>
</dbReference>
<dbReference type="Gene3D" id="3.40.190.10">
    <property type="entry name" value="Periplasmic binding protein-like II"/>
    <property type="match status" value="1"/>
</dbReference>
<dbReference type="RefSeq" id="WP_212773333.1">
    <property type="nucleotide sequence ID" value="NZ_AP024601.1"/>
</dbReference>
<evidence type="ECO:0000259" key="3">
    <source>
        <dbReference type="Pfam" id="PF04069"/>
    </source>
</evidence>
<protein>
    <submittedName>
        <fullName evidence="4">Glycine/betaine ABC transporter substrate-binding protein</fullName>
    </submittedName>
</protein>
<reference evidence="4" key="2">
    <citation type="journal article" date="2021" name="Microbiol. Resour. Announc.">
        <title>Complete Genome Sequence of Polycladomyces abyssicola JIR-001T, Isolated from Hemipelagic Sediment in Deep Seawater.</title>
        <authorList>
            <person name="Tsubouchi T."/>
            <person name="Kaneko Y."/>
        </authorList>
    </citation>
    <scope>NUCLEOTIDE SEQUENCE</scope>
    <source>
        <strain evidence="4">JIR-001</strain>
    </source>
</reference>
<accession>A0A8D5UIY6</accession>
<dbReference type="CDD" id="cd13528">
    <property type="entry name" value="PBP2_osmoprotectants"/>
    <property type="match status" value="1"/>
</dbReference>
<dbReference type="Pfam" id="PF04069">
    <property type="entry name" value="OpuAC"/>
    <property type="match status" value="1"/>
</dbReference>
<keyword evidence="2" id="KW-0732">Signal</keyword>
<evidence type="ECO:0000313" key="4">
    <source>
        <dbReference type="EMBL" id="BCU83064.1"/>
    </source>
</evidence>
<evidence type="ECO:0000256" key="1">
    <source>
        <dbReference type="SAM" id="MobiDB-lite"/>
    </source>
</evidence>
<dbReference type="GO" id="GO:0022857">
    <property type="term" value="F:transmembrane transporter activity"/>
    <property type="evidence" value="ECO:0007669"/>
    <property type="project" value="InterPro"/>
</dbReference>
<gene>
    <name evidence="4" type="ORF">JIR001_28470</name>
</gene>
<evidence type="ECO:0000256" key="2">
    <source>
        <dbReference type="SAM" id="SignalP"/>
    </source>
</evidence>
<dbReference type="KEGG" id="pabs:JIR001_28470"/>
<feature type="domain" description="ABC-type glycine betaine transport system substrate-binding" evidence="3">
    <location>
        <begin position="31"/>
        <end position="295"/>
    </location>
</feature>
<feature type="compositionally biased region" description="Basic and acidic residues" evidence="1">
    <location>
        <begin position="279"/>
        <end position="295"/>
    </location>
</feature>
<feature type="signal peptide" evidence="2">
    <location>
        <begin position="1"/>
        <end position="22"/>
    </location>
</feature>
<dbReference type="GO" id="GO:0043190">
    <property type="term" value="C:ATP-binding cassette (ABC) transporter complex"/>
    <property type="evidence" value="ECO:0007669"/>
    <property type="project" value="InterPro"/>
</dbReference>
<feature type="chain" id="PRO_5034176729" evidence="2">
    <location>
        <begin position="23"/>
        <end position="302"/>
    </location>
</feature>
<feature type="region of interest" description="Disordered" evidence="1">
    <location>
        <begin position="279"/>
        <end position="302"/>
    </location>
</feature>
<dbReference type="EMBL" id="AP024601">
    <property type="protein sequence ID" value="BCU83064.1"/>
    <property type="molecule type" value="Genomic_DNA"/>
</dbReference>
<keyword evidence="5" id="KW-1185">Reference proteome</keyword>
<sequence>MLKRSWLLSICLILLVSLTACKDGKTAEPGKIVISGKDWTEQWILAHILGEYLKAHTDMDVQVREGLGTEAILVQALKQGEIDAIVEYSGTGYQAILKKPYKPGMTPQYIYQQTKKGYETQFGSTWLKPLGFYNTYALAMRADKAKQLHVTKVSDLKRLAPRLSFGAPATFFERKDGYDGMTKMYGLSFGKKVTLDEDLMYKAVDNGDVDVITAFTTDPRIKQLHLATLEDDMKYFPPYDAVPVVRQAVLRANPGLEKTLNGLAGKITIPDMMKMNDEVNSKRKTPQEAARDFLKSKGLIPR</sequence>
<dbReference type="Proteomes" id="UP000677436">
    <property type="component" value="Chromosome"/>
</dbReference>
<dbReference type="AlphaFoldDB" id="A0A8D5UIY6"/>
<dbReference type="PROSITE" id="PS51257">
    <property type="entry name" value="PROKAR_LIPOPROTEIN"/>
    <property type="match status" value="1"/>
</dbReference>